<reference evidence="2 3" key="1">
    <citation type="journal article" date="2022" name="Genome Biol. Evol.">
        <title>Host diet, physiology and behaviors set the stage for Lachnospiraceae cladogenesis.</title>
        <authorList>
            <person name="Vera-Ponce De Leon A."/>
            <person name="Schneider M."/>
            <person name="Jahnes B.C."/>
            <person name="Sadowski V."/>
            <person name="Camuy-Velez L.A."/>
            <person name="Duan J."/>
            <person name="Sabree Z.L."/>
        </authorList>
    </citation>
    <scope>NUCLEOTIDE SEQUENCE [LARGE SCALE GENOMIC DNA]</scope>
    <source>
        <strain evidence="2 3">PAL227</strain>
    </source>
</reference>
<dbReference type="InterPro" id="IPR013022">
    <property type="entry name" value="Xyl_isomerase-like_TIM-brl"/>
</dbReference>
<accession>A0ABT1EKU9</accession>
<evidence type="ECO:0000313" key="2">
    <source>
        <dbReference type="EMBL" id="MCP1110397.1"/>
    </source>
</evidence>
<dbReference type="Pfam" id="PF01261">
    <property type="entry name" value="AP_endonuc_2"/>
    <property type="match status" value="1"/>
</dbReference>
<dbReference type="PANTHER" id="PTHR12110:SF21">
    <property type="entry name" value="XYLOSE ISOMERASE-LIKE TIM BARREL DOMAIN-CONTAINING PROTEIN"/>
    <property type="match status" value="1"/>
</dbReference>
<comment type="caution">
    <text evidence="2">The sequence shown here is derived from an EMBL/GenBank/DDBJ whole genome shotgun (WGS) entry which is preliminary data.</text>
</comment>
<gene>
    <name evidence="2" type="ORF">NK118_09045</name>
</gene>
<dbReference type="InterPro" id="IPR036237">
    <property type="entry name" value="Xyl_isomerase-like_sf"/>
</dbReference>
<dbReference type="EMBL" id="JAMZFV010000012">
    <property type="protein sequence ID" value="MCP1110397.1"/>
    <property type="molecule type" value="Genomic_DNA"/>
</dbReference>
<keyword evidence="3" id="KW-1185">Reference proteome</keyword>
<dbReference type="Proteomes" id="UP001523565">
    <property type="component" value="Unassembled WGS sequence"/>
</dbReference>
<dbReference type="InterPro" id="IPR050312">
    <property type="entry name" value="IolE/XylAMocC-like"/>
</dbReference>
<dbReference type="PANTHER" id="PTHR12110">
    <property type="entry name" value="HYDROXYPYRUVATE ISOMERASE"/>
    <property type="match status" value="1"/>
</dbReference>
<dbReference type="Gene3D" id="3.20.20.150">
    <property type="entry name" value="Divalent-metal-dependent TIM barrel enzymes"/>
    <property type="match status" value="1"/>
</dbReference>
<name>A0ABT1EKU9_9FIRM</name>
<evidence type="ECO:0000313" key="3">
    <source>
        <dbReference type="Proteomes" id="UP001523565"/>
    </source>
</evidence>
<organism evidence="2 3">
    <name type="scientific">Ohessyouella blattaphilus</name>
    <dbReference type="NCBI Taxonomy" id="2949333"/>
    <lineage>
        <taxon>Bacteria</taxon>
        <taxon>Bacillati</taxon>
        <taxon>Bacillota</taxon>
        <taxon>Clostridia</taxon>
        <taxon>Lachnospirales</taxon>
        <taxon>Lachnospiraceae</taxon>
        <taxon>Ohessyouella</taxon>
    </lineage>
</organism>
<dbReference type="SUPFAM" id="SSF51658">
    <property type="entry name" value="Xylose isomerase-like"/>
    <property type="match status" value="1"/>
</dbReference>
<proteinExistence type="predicted"/>
<feature type="domain" description="Xylose isomerase-like TIM barrel" evidence="1">
    <location>
        <begin position="21"/>
        <end position="270"/>
    </location>
</feature>
<protein>
    <submittedName>
        <fullName evidence="2">TIM barrel protein</fullName>
    </submittedName>
</protein>
<evidence type="ECO:0000259" key="1">
    <source>
        <dbReference type="Pfam" id="PF01261"/>
    </source>
</evidence>
<dbReference type="RefSeq" id="WP_262069278.1">
    <property type="nucleotide sequence ID" value="NZ_JAMXOC010000012.1"/>
</dbReference>
<sequence length="276" mass="31327">MAMKLALFTGGFSNYPIERAFEAAAKNGYDGIEIGGFRPHAYAPDLAKGGAKKIIQLSKDYGLPICDYVPENTGSPYSLIFEDKEMNKESLEYFKLSLDMAKEINADYCMLACNHPGYGRDKEEVKKLFIENMCILSEYAEKIGQTIILEPVTPYEGTIIVSADDVKWALDQVDSPRFKCMVDLAAPFTYGEPLCNYFEKMGEDVKHIHFVDCEKTSEDHLIPGDGEMDFARIVKYLKEVEYQGYLSLELFSRYADESDYSAERGYQVIRNLLDEN</sequence>